<keyword evidence="5 8" id="KW-1133">Transmembrane helix</keyword>
<feature type="transmembrane region" description="Helical" evidence="8">
    <location>
        <begin position="110"/>
        <end position="128"/>
    </location>
</feature>
<feature type="compositionally biased region" description="Low complexity" evidence="7">
    <location>
        <begin position="53"/>
        <end position="67"/>
    </location>
</feature>
<dbReference type="Proteomes" id="UP000039324">
    <property type="component" value="Unassembled WGS sequence"/>
</dbReference>
<reference evidence="10 12" key="2">
    <citation type="submission" date="2018-03" db="EMBL/GenBank/DDBJ databases">
        <authorList>
            <person name="Fogelqvist J."/>
        </authorList>
    </citation>
    <scope>NUCLEOTIDE SEQUENCE [LARGE SCALE GENOMIC DNA]</scope>
</reference>
<evidence type="ECO:0000313" key="11">
    <source>
        <dbReference type="Proteomes" id="UP000039324"/>
    </source>
</evidence>
<dbReference type="EMBL" id="OVEO01000001">
    <property type="protein sequence ID" value="SPQ92984.1"/>
    <property type="molecule type" value="Genomic_DNA"/>
</dbReference>
<organism evidence="9 11">
    <name type="scientific">Plasmodiophora brassicae</name>
    <name type="common">Clubroot disease agent</name>
    <dbReference type="NCBI Taxonomy" id="37360"/>
    <lineage>
        <taxon>Eukaryota</taxon>
        <taxon>Sar</taxon>
        <taxon>Rhizaria</taxon>
        <taxon>Endomyxa</taxon>
        <taxon>Phytomyxea</taxon>
        <taxon>Plasmodiophorida</taxon>
        <taxon>Plasmodiophoridae</taxon>
        <taxon>Plasmodiophora</taxon>
    </lineage>
</organism>
<reference evidence="9 11" key="1">
    <citation type="submission" date="2015-02" db="EMBL/GenBank/DDBJ databases">
        <authorList>
            <person name="Chooi Y.-H."/>
        </authorList>
    </citation>
    <scope>NUCLEOTIDE SEQUENCE [LARGE SCALE GENOMIC DNA]</scope>
    <source>
        <strain evidence="9">E3</strain>
    </source>
</reference>
<evidence type="ECO:0000256" key="4">
    <source>
        <dbReference type="ARBA" id="ARBA00022824"/>
    </source>
</evidence>
<feature type="region of interest" description="Disordered" evidence="7">
    <location>
        <begin position="87"/>
        <end position="106"/>
    </location>
</feature>
<proteinExistence type="inferred from homology"/>
<evidence type="ECO:0000313" key="10">
    <source>
        <dbReference type="EMBL" id="SPQ92984.1"/>
    </source>
</evidence>
<geneLocation type="mitochondrion" evidence="10"/>
<dbReference type="Pfam" id="PF06624">
    <property type="entry name" value="RAMP4"/>
    <property type="match status" value="1"/>
</dbReference>
<keyword evidence="6 8" id="KW-0472">Membrane</keyword>
<dbReference type="Proteomes" id="UP000290189">
    <property type="component" value="Unassembled WGS sequence"/>
</dbReference>
<keyword evidence="11" id="KW-1185">Reference proteome</keyword>
<evidence type="ECO:0008006" key="13">
    <source>
        <dbReference type="Google" id="ProtNLM"/>
    </source>
</evidence>
<dbReference type="PANTHER" id="PTHR15601">
    <property type="entry name" value="STRESS ASSOCIATED ENDOPLASMIC RETICULUM PROTEIN SERP1/RAMP4"/>
    <property type="match status" value="1"/>
</dbReference>
<dbReference type="EMBL" id="CDSF01000088">
    <property type="protein sequence ID" value="CEO98911.1"/>
    <property type="molecule type" value="Genomic_DNA"/>
</dbReference>
<sequence>MQDPSWPSINIVRSGEPESTIHWPSESRTRQQPLFGRATWEVGLSQSQEPRVSSSSSSSSSAFAAAAGPPMPSARKLASQKFNQNVTKRGLVKNKSKAESTDNSSPVGPVMLGFFVFVVVGSAVFQIIQSAMSGLF</sequence>
<dbReference type="GO" id="GO:0005789">
    <property type="term" value="C:endoplasmic reticulum membrane"/>
    <property type="evidence" value="ECO:0007669"/>
    <property type="project" value="UniProtKB-SubCell"/>
</dbReference>
<evidence type="ECO:0000256" key="1">
    <source>
        <dbReference type="ARBA" id="ARBA00004389"/>
    </source>
</evidence>
<evidence type="ECO:0000256" key="6">
    <source>
        <dbReference type="ARBA" id="ARBA00023136"/>
    </source>
</evidence>
<comment type="similarity">
    <text evidence="2">Belongs to the RAMP4 family.</text>
</comment>
<dbReference type="PANTHER" id="PTHR15601:SF0">
    <property type="entry name" value="GEO09675P1"/>
    <property type="match status" value="1"/>
</dbReference>
<keyword evidence="3 8" id="KW-0812">Transmembrane</keyword>
<dbReference type="GO" id="GO:0030968">
    <property type="term" value="P:endoplasmic reticulum unfolded protein response"/>
    <property type="evidence" value="ECO:0007669"/>
    <property type="project" value="TreeGrafter"/>
</dbReference>
<dbReference type="AlphaFoldDB" id="A0A0G4IUX8"/>
<keyword evidence="4" id="KW-0256">Endoplasmic reticulum</keyword>
<name>A0A0G4IUX8_PLABS</name>
<evidence type="ECO:0000256" key="7">
    <source>
        <dbReference type="SAM" id="MobiDB-lite"/>
    </source>
</evidence>
<evidence type="ECO:0000256" key="3">
    <source>
        <dbReference type="ARBA" id="ARBA00022692"/>
    </source>
</evidence>
<evidence type="ECO:0000256" key="5">
    <source>
        <dbReference type="ARBA" id="ARBA00022989"/>
    </source>
</evidence>
<accession>A0A0G4IUX8</accession>
<evidence type="ECO:0000256" key="8">
    <source>
        <dbReference type="SAM" id="Phobius"/>
    </source>
</evidence>
<dbReference type="InterPro" id="IPR010580">
    <property type="entry name" value="ER_stress-assoc"/>
</dbReference>
<comment type="subcellular location">
    <subcellularLocation>
        <location evidence="1">Endoplasmic reticulum membrane</location>
        <topology evidence="1">Single-pass membrane protein</topology>
    </subcellularLocation>
</comment>
<keyword evidence="10" id="KW-0496">Mitochondrion</keyword>
<protein>
    <recommendedName>
        <fullName evidence="13">Stress-associated endoplasmic reticulum protein</fullName>
    </recommendedName>
</protein>
<evidence type="ECO:0000313" key="9">
    <source>
        <dbReference type="EMBL" id="CEO98911.1"/>
    </source>
</evidence>
<feature type="region of interest" description="Disordered" evidence="7">
    <location>
        <begin position="1"/>
        <end position="80"/>
    </location>
</feature>
<evidence type="ECO:0000256" key="2">
    <source>
        <dbReference type="ARBA" id="ARBA00005500"/>
    </source>
</evidence>
<gene>
    <name evidence="9" type="ORF">PBRA_007025</name>
    <name evidence="10" type="ORF">PLBR_LOCUS199</name>
</gene>
<dbReference type="STRING" id="37360.A0A0G4IUX8"/>
<evidence type="ECO:0000313" key="12">
    <source>
        <dbReference type="Proteomes" id="UP000290189"/>
    </source>
</evidence>